<evidence type="ECO:0000256" key="1">
    <source>
        <dbReference type="SAM" id="MobiDB-lite"/>
    </source>
</evidence>
<feature type="region of interest" description="Disordered" evidence="1">
    <location>
        <begin position="1"/>
        <end position="21"/>
    </location>
</feature>
<evidence type="ECO:0000313" key="3">
    <source>
        <dbReference type="Proteomes" id="UP000037122"/>
    </source>
</evidence>
<sequence length="108" mass="11896">MRQKSQAIAGTIRLPSEGSFPHSGQGAVACFFFAPKLIRDCKQNTQQKMRKRCAPDMKGKASAEKERCPAESACRDPGAVADGRKKSQKKASTSVQWAEKKRVSRQRG</sequence>
<name>A0A0L0NZ36_CANAR</name>
<feature type="compositionally biased region" description="Basic and acidic residues" evidence="1">
    <location>
        <begin position="53"/>
        <end position="69"/>
    </location>
</feature>
<dbReference type="VEuPathDB" id="FungiDB:QG37_03557"/>
<proteinExistence type="predicted"/>
<organism evidence="2 3">
    <name type="scientific">Candidozyma auris</name>
    <name type="common">Yeast</name>
    <name type="synonym">Candida auris</name>
    <dbReference type="NCBI Taxonomy" id="498019"/>
    <lineage>
        <taxon>Eukaryota</taxon>
        <taxon>Fungi</taxon>
        <taxon>Dikarya</taxon>
        <taxon>Ascomycota</taxon>
        <taxon>Saccharomycotina</taxon>
        <taxon>Pichiomycetes</taxon>
        <taxon>Metschnikowiaceae</taxon>
        <taxon>Candidozyma</taxon>
    </lineage>
</organism>
<dbReference type="AlphaFoldDB" id="A0A0L0NZ36"/>
<protein>
    <submittedName>
        <fullName evidence="2">Uncharacterized protein</fullName>
    </submittedName>
</protein>
<feature type="region of interest" description="Disordered" evidence="1">
    <location>
        <begin position="52"/>
        <end position="108"/>
    </location>
</feature>
<dbReference type="PROSITE" id="PS51257">
    <property type="entry name" value="PROKAR_LIPOPROTEIN"/>
    <property type="match status" value="1"/>
</dbReference>
<evidence type="ECO:0000313" key="2">
    <source>
        <dbReference type="EMBL" id="KND99422.1"/>
    </source>
</evidence>
<comment type="caution">
    <text evidence="2">The sequence shown here is derived from an EMBL/GenBank/DDBJ whole genome shotgun (WGS) entry which is preliminary data.</text>
</comment>
<dbReference type="EMBL" id="LGST01000023">
    <property type="protein sequence ID" value="KND99422.1"/>
    <property type="molecule type" value="Genomic_DNA"/>
</dbReference>
<reference evidence="3" key="1">
    <citation type="journal article" date="2015" name="BMC Genomics">
        <title>Draft genome of a commonly misdiagnosed multidrug resistant pathogen Candida auris.</title>
        <authorList>
            <person name="Chatterjee S."/>
            <person name="Alampalli S.V."/>
            <person name="Nageshan R.K."/>
            <person name="Chettiar S.T."/>
            <person name="Joshi S."/>
            <person name="Tatu U.S."/>
        </authorList>
    </citation>
    <scope>NUCLEOTIDE SEQUENCE [LARGE SCALE GENOMIC DNA]</scope>
    <source>
        <strain evidence="3">6684</strain>
    </source>
</reference>
<dbReference type="Proteomes" id="UP000037122">
    <property type="component" value="Unassembled WGS sequence"/>
</dbReference>
<gene>
    <name evidence="2" type="ORF">QG37_03557</name>
</gene>
<accession>A0A0L0NZ36</accession>